<accession>A0A401FZP3</accession>
<sequence>MKFIFSCPETGQIFETDAFKMIENKGITEDESGNRVLDAKVELETPCPFCGKQHVFHASELLCPFSAGK</sequence>
<keyword evidence="2" id="KW-1185">Reference proteome</keyword>
<comment type="caution">
    <text evidence="1">The sequence shown here is derived from an EMBL/GenBank/DDBJ whole genome shotgun (WGS) entry which is preliminary data.</text>
</comment>
<evidence type="ECO:0000313" key="2">
    <source>
        <dbReference type="Proteomes" id="UP000288096"/>
    </source>
</evidence>
<proteinExistence type="predicted"/>
<organism evidence="1 2">
    <name type="scientific">Desulfonema ishimotonii</name>
    <dbReference type="NCBI Taxonomy" id="45657"/>
    <lineage>
        <taxon>Bacteria</taxon>
        <taxon>Pseudomonadati</taxon>
        <taxon>Thermodesulfobacteriota</taxon>
        <taxon>Desulfobacteria</taxon>
        <taxon>Desulfobacterales</taxon>
        <taxon>Desulfococcaceae</taxon>
        <taxon>Desulfonema</taxon>
    </lineage>
</organism>
<reference evidence="2" key="1">
    <citation type="submission" date="2017-11" db="EMBL/GenBank/DDBJ databases">
        <authorList>
            <person name="Watanabe M."/>
            <person name="Kojima H."/>
        </authorList>
    </citation>
    <scope>NUCLEOTIDE SEQUENCE [LARGE SCALE GENOMIC DNA]</scope>
    <source>
        <strain evidence="2">Tokyo 01</strain>
    </source>
</reference>
<dbReference type="EMBL" id="BEXT01000001">
    <property type="protein sequence ID" value="GBC62403.1"/>
    <property type="molecule type" value="Genomic_DNA"/>
</dbReference>
<reference evidence="2" key="2">
    <citation type="submission" date="2019-01" db="EMBL/GenBank/DDBJ databases">
        <title>Genome sequence of Desulfonema ishimotonii strain Tokyo 01.</title>
        <authorList>
            <person name="Fukui M."/>
        </authorList>
    </citation>
    <scope>NUCLEOTIDE SEQUENCE [LARGE SCALE GENOMIC DNA]</scope>
    <source>
        <strain evidence="2">Tokyo 01</strain>
    </source>
</reference>
<gene>
    <name evidence="1" type="ORF">DENIS_3375</name>
</gene>
<dbReference type="RefSeq" id="WP_166405150.1">
    <property type="nucleotide sequence ID" value="NZ_BEXT01000001.1"/>
</dbReference>
<name>A0A401FZP3_9BACT</name>
<evidence type="ECO:0000313" key="1">
    <source>
        <dbReference type="EMBL" id="GBC62403.1"/>
    </source>
</evidence>
<protein>
    <submittedName>
        <fullName evidence="1">Uncharacterized protein</fullName>
    </submittedName>
</protein>
<dbReference type="AlphaFoldDB" id="A0A401FZP3"/>
<dbReference type="Proteomes" id="UP000288096">
    <property type="component" value="Unassembled WGS sequence"/>
</dbReference>